<dbReference type="Gene3D" id="4.10.240.10">
    <property type="entry name" value="Zn(2)-C6 fungal-type DNA-binding domain"/>
    <property type="match status" value="1"/>
</dbReference>
<dbReference type="InterPro" id="IPR001138">
    <property type="entry name" value="Zn2Cys6_DnaBD"/>
</dbReference>
<dbReference type="InterPro" id="IPR053157">
    <property type="entry name" value="Sterol_Uptake_Regulator"/>
</dbReference>
<evidence type="ECO:0000259" key="1">
    <source>
        <dbReference type="PROSITE" id="PS50048"/>
    </source>
</evidence>
<dbReference type="PANTHER" id="PTHR47784">
    <property type="entry name" value="STEROL UPTAKE CONTROL PROTEIN 2"/>
    <property type="match status" value="1"/>
</dbReference>
<dbReference type="AlphaFoldDB" id="A0A0W0FA86"/>
<dbReference type="SUPFAM" id="SSF57701">
    <property type="entry name" value="Zn2/Cys6 DNA-binding domain"/>
    <property type="match status" value="1"/>
</dbReference>
<dbReference type="Proteomes" id="UP000054988">
    <property type="component" value="Unassembled WGS sequence"/>
</dbReference>
<proteinExistence type="predicted"/>
<sequence>MSTTGTATTSEFKGIIRFHAKSRSGCLTCRKRRIKCDETRPTCRNCYRRHLECVQRPKSEDNQERQQQRQEVVLCKRLTTPSPIPMDMTSSRIMHHYTTVTYNTFYTDPTLTTTSRITLPNLSWHNPHLLHAMLSCTALHLARLYPEDSEPNWLYHAFAHRRAAIDALPSATNPDAKYLTVGFFTMYAISSSLSPSPENIFPLITSMHNIWSALENQHGFTNQKLKDLDPLFVNLQWDSSVKALGHLQQIYNPTTSGLASELEDLSDPDIRAAYRRAVKALYIAYPFSQTGIESKSVVLWPAFFGKKYSVLLNERRQRALVVLYYYLEMMRSISDRCWWVSDAAKCQDYIYGLLDVGWRVWLFDVTENPNTNTNFTRKLTY</sequence>
<dbReference type="Pfam" id="PF00172">
    <property type="entry name" value="Zn_clus"/>
    <property type="match status" value="1"/>
</dbReference>
<gene>
    <name evidence="2" type="ORF">WG66_14204</name>
</gene>
<reference evidence="2 3" key="1">
    <citation type="submission" date="2015-12" db="EMBL/GenBank/DDBJ databases">
        <title>Draft genome sequence of Moniliophthora roreri, the causal agent of frosty pod rot of cacao.</title>
        <authorList>
            <person name="Aime M.C."/>
            <person name="Diaz-Valderrama J.R."/>
            <person name="Kijpornyongpan T."/>
            <person name="Phillips-Mora W."/>
        </authorList>
    </citation>
    <scope>NUCLEOTIDE SEQUENCE [LARGE SCALE GENOMIC DNA]</scope>
    <source>
        <strain evidence="2 3">MCA 2952</strain>
    </source>
</reference>
<dbReference type="GO" id="GO:0008270">
    <property type="term" value="F:zinc ion binding"/>
    <property type="evidence" value="ECO:0007669"/>
    <property type="project" value="InterPro"/>
</dbReference>
<feature type="domain" description="Zn(2)-C6 fungal-type" evidence="1">
    <location>
        <begin position="25"/>
        <end position="55"/>
    </location>
</feature>
<protein>
    <recommendedName>
        <fullName evidence="1">Zn(2)-C6 fungal-type domain-containing protein</fullName>
    </recommendedName>
</protein>
<evidence type="ECO:0000313" key="2">
    <source>
        <dbReference type="EMBL" id="KTB33211.1"/>
    </source>
</evidence>
<accession>A0A0W0FA86</accession>
<dbReference type="SMART" id="SM00066">
    <property type="entry name" value="GAL4"/>
    <property type="match status" value="1"/>
</dbReference>
<dbReference type="EMBL" id="LATX01002185">
    <property type="protein sequence ID" value="KTB33211.1"/>
    <property type="molecule type" value="Genomic_DNA"/>
</dbReference>
<name>A0A0W0FA86_MONRR</name>
<organism evidence="2 3">
    <name type="scientific">Moniliophthora roreri</name>
    <name type="common">Frosty pod rot fungus</name>
    <name type="synonym">Monilia roreri</name>
    <dbReference type="NCBI Taxonomy" id="221103"/>
    <lineage>
        <taxon>Eukaryota</taxon>
        <taxon>Fungi</taxon>
        <taxon>Dikarya</taxon>
        <taxon>Basidiomycota</taxon>
        <taxon>Agaricomycotina</taxon>
        <taxon>Agaricomycetes</taxon>
        <taxon>Agaricomycetidae</taxon>
        <taxon>Agaricales</taxon>
        <taxon>Marasmiineae</taxon>
        <taxon>Marasmiaceae</taxon>
        <taxon>Moniliophthora</taxon>
    </lineage>
</organism>
<dbReference type="InterPro" id="IPR036864">
    <property type="entry name" value="Zn2-C6_fun-type_DNA-bd_sf"/>
</dbReference>
<comment type="caution">
    <text evidence="2">The sequence shown here is derived from an EMBL/GenBank/DDBJ whole genome shotgun (WGS) entry which is preliminary data.</text>
</comment>
<evidence type="ECO:0000313" key="3">
    <source>
        <dbReference type="Proteomes" id="UP000054988"/>
    </source>
</evidence>
<dbReference type="PROSITE" id="PS00463">
    <property type="entry name" value="ZN2_CY6_FUNGAL_1"/>
    <property type="match status" value="1"/>
</dbReference>
<dbReference type="PROSITE" id="PS50048">
    <property type="entry name" value="ZN2_CY6_FUNGAL_2"/>
    <property type="match status" value="1"/>
</dbReference>
<dbReference type="CDD" id="cd00067">
    <property type="entry name" value="GAL4"/>
    <property type="match status" value="1"/>
</dbReference>
<dbReference type="GO" id="GO:0001228">
    <property type="term" value="F:DNA-binding transcription activator activity, RNA polymerase II-specific"/>
    <property type="evidence" value="ECO:0007669"/>
    <property type="project" value="TreeGrafter"/>
</dbReference>
<dbReference type="PANTHER" id="PTHR47784:SF5">
    <property type="entry name" value="STEROL UPTAKE CONTROL PROTEIN 2"/>
    <property type="match status" value="1"/>
</dbReference>